<keyword evidence="2" id="KW-1185">Reference proteome</keyword>
<feature type="non-terminal residue" evidence="1">
    <location>
        <position position="41"/>
    </location>
</feature>
<comment type="caution">
    <text evidence="1">The sequence shown here is derived from an EMBL/GenBank/DDBJ whole genome shotgun (WGS) entry which is preliminary data.</text>
</comment>
<accession>A0A392WGV3</accession>
<keyword evidence="1" id="KW-0675">Receptor</keyword>
<organism evidence="1 2">
    <name type="scientific">Trifolium medium</name>
    <dbReference type="NCBI Taxonomy" id="97028"/>
    <lineage>
        <taxon>Eukaryota</taxon>
        <taxon>Viridiplantae</taxon>
        <taxon>Streptophyta</taxon>
        <taxon>Embryophyta</taxon>
        <taxon>Tracheophyta</taxon>
        <taxon>Spermatophyta</taxon>
        <taxon>Magnoliopsida</taxon>
        <taxon>eudicotyledons</taxon>
        <taxon>Gunneridae</taxon>
        <taxon>Pentapetalae</taxon>
        <taxon>rosids</taxon>
        <taxon>fabids</taxon>
        <taxon>Fabales</taxon>
        <taxon>Fabaceae</taxon>
        <taxon>Papilionoideae</taxon>
        <taxon>50 kb inversion clade</taxon>
        <taxon>NPAAA clade</taxon>
        <taxon>Hologalegina</taxon>
        <taxon>IRL clade</taxon>
        <taxon>Trifolieae</taxon>
        <taxon>Trifolium</taxon>
    </lineage>
</organism>
<dbReference type="Proteomes" id="UP000265520">
    <property type="component" value="Unassembled WGS sequence"/>
</dbReference>
<keyword evidence="1" id="KW-0808">Transferase</keyword>
<sequence>MFGSIPEDTCDSGNLAVLQLDGNYLKGSIPEEIGNCSSLYL</sequence>
<evidence type="ECO:0000313" key="1">
    <source>
        <dbReference type="EMBL" id="MCI97350.1"/>
    </source>
</evidence>
<dbReference type="SUPFAM" id="SSF52058">
    <property type="entry name" value="L domain-like"/>
    <property type="match status" value="1"/>
</dbReference>
<evidence type="ECO:0000313" key="2">
    <source>
        <dbReference type="Proteomes" id="UP000265520"/>
    </source>
</evidence>
<name>A0A392WGV3_9FABA</name>
<dbReference type="AlphaFoldDB" id="A0A392WGV3"/>
<dbReference type="Gene3D" id="3.80.10.10">
    <property type="entry name" value="Ribonuclease Inhibitor"/>
    <property type="match status" value="1"/>
</dbReference>
<reference evidence="1 2" key="1">
    <citation type="journal article" date="2018" name="Front. Plant Sci.">
        <title>Red Clover (Trifolium pratense) and Zigzag Clover (T. medium) - A Picture of Genomic Similarities and Differences.</title>
        <authorList>
            <person name="Dluhosova J."/>
            <person name="Istvanek J."/>
            <person name="Nedelnik J."/>
            <person name="Repkova J."/>
        </authorList>
    </citation>
    <scope>NUCLEOTIDE SEQUENCE [LARGE SCALE GENOMIC DNA]</scope>
    <source>
        <strain evidence="2">cv. 10/8</strain>
        <tissue evidence="1">Leaf</tissue>
    </source>
</reference>
<dbReference type="EMBL" id="LXQA011440908">
    <property type="protein sequence ID" value="MCI97350.1"/>
    <property type="molecule type" value="Genomic_DNA"/>
</dbReference>
<dbReference type="GO" id="GO:0016301">
    <property type="term" value="F:kinase activity"/>
    <property type="evidence" value="ECO:0007669"/>
    <property type="project" value="UniProtKB-KW"/>
</dbReference>
<protein>
    <submittedName>
        <fullName evidence="1">Putative inactive leucine-rich repeat receptor-like protein kinase</fullName>
    </submittedName>
</protein>
<proteinExistence type="predicted"/>
<dbReference type="InterPro" id="IPR032675">
    <property type="entry name" value="LRR_dom_sf"/>
</dbReference>
<keyword evidence="1" id="KW-0418">Kinase</keyword>